<evidence type="ECO:0000256" key="1">
    <source>
        <dbReference type="SAM" id="MobiDB-lite"/>
    </source>
</evidence>
<feature type="compositionally biased region" description="Polar residues" evidence="1">
    <location>
        <begin position="27"/>
        <end position="45"/>
    </location>
</feature>
<accession>A0A1E7JQ69</accession>
<proteinExistence type="predicted"/>
<gene>
    <name evidence="2" type="ORF">AN215_13370</name>
</gene>
<protein>
    <submittedName>
        <fullName evidence="2">Uncharacterized protein</fullName>
    </submittedName>
</protein>
<dbReference type="AlphaFoldDB" id="A0A1E7JQ69"/>
<dbReference type="Proteomes" id="UP000176087">
    <property type="component" value="Unassembled WGS sequence"/>
</dbReference>
<organism evidence="2 3">
    <name type="scientific">Streptomyces abyssalis</name>
    <dbReference type="NCBI Taxonomy" id="933944"/>
    <lineage>
        <taxon>Bacteria</taxon>
        <taxon>Bacillati</taxon>
        <taxon>Actinomycetota</taxon>
        <taxon>Actinomycetes</taxon>
        <taxon>Kitasatosporales</taxon>
        <taxon>Streptomycetaceae</taxon>
        <taxon>Streptomyces</taxon>
    </lineage>
</organism>
<evidence type="ECO:0000313" key="3">
    <source>
        <dbReference type="Proteomes" id="UP000176087"/>
    </source>
</evidence>
<dbReference type="EMBL" id="LJGT01000038">
    <property type="protein sequence ID" value="OEU90437.1"/>
    <property type="molecule type" value="Genomic_DNA"/>
</dbReference>
<reference evidence="2 3" key="1">
    <citation type="journal article" date="2016" name="Front. Microbiol.">
        <title>Comparative Genomics Analysis of Streptomyces Species Reveals Their Adaptation to the Marine Environment and Their Diversity at the Genomic Level.</title>
        <authorList>
            <person name="Tian X."/>
            <person name="Zhang Z."/>
            <person name="Yang T."/>
            <person name="Chen M."/>
            <person name="Li J."/>
            <person name="Chen F."/>
            <person name="Yang J."/>
            <person name="Li W."/>
            <person name="Zhang B."/>
            <person name="Zhang Z."/>
            <person name="Wu J."/>
            <person name="Zhang C."/>
            <person name="Long L."/>
            <person name="Xiao J."/>
        </authorList>
    </citation>
    <scope>NUCLEOTIDE SEQUENCE [LARGE SCALE GENOMIC DNA]</scope>
    <source>
        <strain evidence="2 3">SCSIO 10390</strain>
    </source>
</reference>
<keyword evidence="3" id="KW-1185">Reference proteome</keyword>
<feature type="region of interest" description="Disordered" evidence="1">
    <location>
        <begin position="16"/>
        <end position="46"/>
    </location>
</feature>
<comment type="caution">
    <text evidence="2">The sequence shown here is derived from an EMBL/GenBank/DDBJ whole genome shotgun (WGS) entry which is preliminary data.</text>
</comment>
<evidence type="ECO:0000313" key="2">
    <source>
        <dbReference type="EMBL" id="OEU90437.1"/>
    </source>
</evidence>
<feature type="region of interest" description="Disordered" evidence="1">
    <location>
        <begin position="75"/>
        <end position="96"/>
    </location>
</feature>
<name>A0A1E7JQ69_9ACTN</name>
<sequence length="96" mass="9164">MATMVGGVSMLGAGVASAGGAEEQPPRSVTINCDQSNGDTSSTSLGGLVTVTGPLISIADSRAQQNICGIDNDGNVNTAGDATGGEASDGGVIPGL</sequence>